<name>Q0CJ72_ASPTN</name>
<evidence type="ECO:0000259" key="6">
    <source>
        <dbReference type="PROSITE" id="PS50865"/>
    </source>
</evidence>
<dbReference type="OMA" id="CYPAWGV"/>
<dbReference type="GeneID" id="4322445"/>
<evidence type="ECO:0000256" key="5">
    <source>
        <dbReference type="SAM" id="MobiDB-lite"/>
    </source>
</evidence>
<dbReference type="Pfam" id="PF01753">
    <property type="entry name" value="zf-MYND"/>
    <property type="match status" value="1"/>
</dbReference>
<dbReference type="SUPFAM" id="SSF144232">
    <property type="entry name" value="HIT/MYND zinc finger-like"/>
    <property type="match status" value="1"/>
</dbReference>
<protein>
    <recommendedName>
        <fullName evidence="6">MYND-type domain-containing protein</fullName>
    </recommendedName>
</protein>
<dbReference type="eggNOG" id="ENOG502SQ86">
    <property type="taxonomic scope" value="Eukaryota"/>
</dbReference>
<reference evidence="8" key="1">
    <citation type="submission" date="2005-09" db="EMBL/GenBank/DDBJ databases">
        <title>Annotation of the Aspergillus terreus NIH2624 genome.</title>
        <authorList>
            <person name="Birren B.W."/>
            <person name="Lander E.S."/>
            <person name="Galagan J.E."/>
            <person name="Nusbaum C."/>
            <person name="Devon K."/>
            <person name="Henn M."/>
            <person name="Ma L.-J."/>
            <person name="Jaffe D.B."/>
            <person name="Butler J."/>
            <person name="Alvarez P."/>
            <person name="Gnerre S."/>
            <person name="Grabherr M."/>
            <person name="Kleber M."/>
            <person name="Mauceli E.W."/>
            <person name="Brockman W."/>
            <person name="Rounsley S."/>
            <person name="Young S.K."/>
            <person name="LaButti K."/>
            <person name="Pushparaj V."/>
            <person name="DeCaprio D."/>
            <person name="Crawford M."/>
            <person name="Koehrsen M."/>
            <person name="Engels R."/>
            <person name="Montgomery P."/>
            <person name="Pearson M."/>
            <person name="Howarth C."/>
            <person name="Larson L."/>
            <person name="Luoma S."/>
            <person name="White J."/>
            <person name="Alvarado L."/>
            <person name="Kodira C.D."/>
            <person name="Zeng Q."/>
            <person name="Oleary S."/>
            <person name="Yandava C."/>
            <person name="Denning D.W."/>
            <person name="Nierman W.C."/>
            <person name="Milne T."/>
            <person name="Madden K."/>
        </authorList>
    </citation>
    <scope>NUCLEOTIDE SEQUENCE [LARGE SCALE GENOMIC DNA]</scope>
    <source>
        <strain evidence="8">NIH 2624 / FGSC A1156</strain>
    </source>
</reference>
<sequence length="955" mass="108319">MLEESGPNIRKSEYGGISGGPVFTLAGDPFVPNFDVDDSVSFRIISAALHIDTHLLLHEMSASLKIASHSHDERIARIMWAAHILFYLTKTQSHNKQPQDTKNNAGCDDGDTDESSDNETDYETERTVILSSPRASIREKFLDCIAQLLSPCKGWDGVTATAIREGEDGVEVDVASNDEFLSREGRYCTRLERYLAGCNEGTTGVTATSPERFERKAINFAGRRVDHWIKDLRTVLEHHPLPQSSPGREVASTWTMFRDLILQPHPDQSVTKYRVLMVQQAYECVNTPELRQTLSDIFGGQTAAKLWNKLNFLARPLADCRLLALIATREPHLRQCKIVRIASQPKTTLDPKYVIGIFTAWEQLGLGSPPKCVIQKLDHFNGKFEKACAEAYSLHAEMQLVLHYEERRAPPPTLDYFGCSKKTCLLCETVLDALPNQVSTRGRHGVCYRAWGVPDSTADTIQLAVQRLESSLIGRIKGFLDDLVRPRQKGQAVNTVQSGLLSDLSRSTLEELQKREKDLQSFKYKQDAHRNELMIREGIAPRTTPRPRPVDNFEPEDCCVMCHTIPGRLCKRCRSTYYCSRDCQRSDYASHKHLCRQLSTEPSRPSPEHKRAIFFPVDEDQPRLIWVPCRRQCDDDDLRPWTEVDHHPYLGPDSPRKGTMRIEHNPVRSRNLGSGFAAWAPHKQGHCISVLHREAYLIDGSPTNRSISACVRASCTSIPAHEYRGSMIALREIHHEDYVDITLADLRHMMDYLVSYRNTHIRESVPDLHHHANTTVRGVKICCYGEVNLHGSDAFVGVNVTRSNRIALGKGSISPISVCLGMPIRFWKDYDGEFTRDPAGWKENMTADSNPNAAFMMVETDPSRESWGWASLDWNSDIGNVWAVREDGRDLSVDDVAMMCCFARRKMQRMFEDVMESGSKLEDRRRVVELITWDNMAAYWEEVGGNARDNWDDMV</sequence>
<keyword evidence="2 4" id="KW-0863">Zinc-finger</keyword>
<dbReference type="HOGENOM" id="CLU_015733_0_0_1"/>
<evidence type="ECO:0000256" key="3">
    <source>
        <dbReference type="ARBA" id="ARBA00022833"/>
    </source>
</evidence>
<feature type="compositionally biased region" description="Polar residues" evidence="5">
    <location>
        <begin position="95"/>
        <end position="104"/>
    </location>
</feature>
<dbReference type="Gene3D" id="6.10.140.2220">
    <property type="match status" value="1"/>
</dbReference>
<dbReference type="EMBL" id="CH476602">
    <property type="protein sequence ID" value="EAU32806.1"/>
    <property type="molecule type" value="Genomic_DNA"/>
</dbReference>
<feature type="domain" description="MYND-type" evidence="6">
    <location>
        <begin position="559"/>
        <end position="595"/>
    </location>
</feature>
<evidence type="ECO:0000256" key="4">
    <source>
        <dbReference type="PROSITE-ProRule" id="PRU00134"/>
    </source>
</evidence>
<dbReference type="AlphaFoldDB" id="Q0CJ72"/>
<feature type="compositionally biased region" description="Acidic residues" evidence="5">
    <location>
        <begin position="108"/>
        <end position="122"/>
    </location>
</feature>
<dbReference type="InterPro" id="IPR002893">
    <property type="entry name" value="Znf_MYND"/>
</dbReference>
<evidence type="ECO:0000256" key="1">
    <source>
        <dbReference type="ARBA" id="ARBA00022723"/>
    </source>
</evidence>
<dbReference type="VEuPathDB" id="FungiDB:ATEG_06262"/>
<proteinExistence type="predicted"/>
<dbReference type="STRING" id="341663.Q0CJ72"/>
<accession>Q0CJ72</accession>
<dbReference type="RefSeq" id="XP_001215440.1">
    <property type="nucleotide sequence ID" value="XM_001215440.1"/>
</dbReference>
<evidence type="ECO:0000313" key="8">
    <source>
        <dbReference type="Proteomes" id="UP000007963"/>
    </source>
</evidence>
<dbReference type="PROSITE" id="PS50865">
    <property type="entry name" value="ZF_MYND_2"/>
    <property type="match status" value="1"/>
</dbReference>
<organism evidence="7 8">
    <name type="scientific">Aspergillus terreus (strain NIH 2624 / FGSC A1156)</name>
    <dbReference type="NCBI Taxonomy" id="341663"/>
    <lineage>
        <taxon>Eukaryota</taxon>
        <taxon>Fungi</taxon>
        <taxon>Dikarya</taxon>
        <taxon>Ascomycota</taxon>
        <taxon>Pezizomycotina</taxon>
        <taxon>Eurotiomycetes</taxon>
        <taxon>Eurotiomycetidae</taxon>
        <taxon>Eurotiales</taxon>
        <taxon>Aspergillaceae</taxon>
        <taxon>Aspergillus</taxon>
        <taxon>Aspergillus subgen. Circumdati</taxon>
    </lineage>
</organism>
<dbReference type="OrthoDB" id="432970at2759"/>
<keyword evidence="3" id="KW-0862">Zinc</keyword>
<dbReference type="GO" id="GO:0008270">
    <property type="term" value="F:zinc ion binding"/>
    <property type="evidence" value="ECO:0007669"/>
    <property type="project" value="UniProtKB-KW"/>
</dbReference>
<dbReference type="Proteomes" id="UP000007963">
    <property type="component" value="Unassembled WGS sequence"/>
</dbReference>
<keyword evidence="1" id="KW-0479">Metal-binding</keyword>
<dbReference type="Pfam" id="PF14441">
    <property type="entry name" value="OTT_1508_deam"/>
    <property type="match status" value="1"/>
</dbReference>
<evidence type="ECO:0000313" key="7">
    <source>
        <dbReference type="EMBL" id="EAU32806.1"/>
    </source>
</evidence>
<evidence type="ECO:0000256" key="2">
    <source>
        <dbReference type="ARBA" id="ARBA00022771"/>
    </source>
</evidence>
<dbReference type="InterPro" id="IPR027796">
    <property type="entry name" value="OTT_1508_deam-like"/>
</dbReference>
<feature type="region of interest" description="Disordered" evidence="5">
    <location>
        <begin position="95"/>
        <end position="127"/>
    </location>
</feature>
<gene>
    <name evidence="7" type="ORF">ATEG_06262</name>
</gene>